<evidence type="ECO:0000313" key="1">
    <source>
        <dbReference type="EMBL" id="RDH26060.1"/>
    </source>
</evidence>
<dbReference type="EMBL" id="KZ851899">
    <property type="protein sequence ID" value="RDH26060.1"/>
    <property type="molecule type" value="Genomic_DNA"/>
</dbReference>
<dbReference type="VEuPathDB" id="FungiDB:M747DRAFT_8894"/>
<organism evidence="1 2">
    <name type="scientific">Aspergillus niger ATCC 13496</name>
    <dbReference type="NCBI Taxonomy" id="1353008"/>
    <lineage>
        <taxon>Eukaryota</taxon>
        <taxon>Fungi</taxon>
        <taxon>Dikarya</taxon>
        <taxon>Ascomycota</taxon>
        <taxon>Pezizomycotina</taxon>
        <taxon>Eurotiomycetes</taxon>
        <taxon>Eurotiomycetidae</taxon>
        <taxon>Eurotiales</taxon>
        <taxon>Aspergillaceae</taxon>
        <taxon>Aspergillus</taxon>
        <taxon>Aspergillus subgen. Circumdati</taxon>
    </lineage>
</organism>
<protein>
    <submittedName>
        <fullName evidence="1">Uncharacterized protein</fullName>
    </submittedName>
</protein>
<sequence length="88" mass="9802">MWHSTALPMAWSLSCRAIYPPSSCLALLPSRMICRAVQQNNPKMSIKTLAALAPAAGDFMLVIISYETQFTSYILHNYNSIQRPLPST</sequence>
<proteinExistence type="predicted"/>
<dbReference type="AlphaFoldDB" id="A0A370CH36"/>
<accession>A0A370CH36</accession>
<name>A0A370CH36_ASPNG</name>
<reference evidence="1 2" key="1">
    <citation type="submission" date="2018-07" db="EMBL/GenBank/DDBJ databases">
        <title>Section-level genome sequencing of Aspergillus section Nigri to investigate inter- and intra-species variation.</title>
        <authorList>
            <consortium name="DOE Joint Genome Institute"/>
            <person name="Vesth T.C."/>
            <person name="Nybo J.L."/>
            <person name="Theobald S."/>
            <person name="Frisvad J.C."/>
            <person name="Larsen T.O."/>
            <person name="Nielsen K.F."/>
            <person name="Hoof J.B."/>
            <person name="Brandl J."/>
            <person name="Salamov A."/>
            <person name="Riley R."/>
            <person name="Gladden J.M."/>
            <person name="Phatale P."/>
            <person name="Nielsen M.T."/>
            <person name="Lyhne E.K."/>
            <person name="Kogle M.E."/>
            <person name="Strasser K."/>
            <person name="McDonnell E."/>
            <person name="Barry K."/>
            <person name="Clum A."/>
            <person name="Chen C."/>
            <person name="Nolan M."/>
            <person name="Sandor L."/>
            <person name="Kuo A."/>
            <person name="Lipzen A."/>
            <person name="Hainaut M."/>
            <person name="Drula E."/>
            <person name="Tsang A."/>
            <person name="Magnuson J.K."/>
            <person name="Henrissat B."/>
            <person name="Wiebenga A."/>
            <person name="Simmons B.A."/>
            <person name="Makela M.R."/>
            <person name="De vries R.P."/>
            <person name="Grigoriev I.V."/>
            <person name="Mortensen U.H."/>
            <person name="Baker S.E."/>
            <person name="Andersen M.R."/>
        </authorList>
    </citation>
    <scope>NUCLEOTIDE SEQUENCE [LARGE SCALE GENOMIC DNA]</scope>
    <source>
        <strain evidence="1 2">ATCC 13496</strain>
    </source>
</reference>
<dbReference type="Proteomes" id="UP000253845">
    <property type="component" value="Unassembled WGS sequence"/>
</dbReference>
<gene>
    <name evidence="1" type="ORF">M747DRAFT_8894</name>
</gene>
<evidence type="ECO:0000313" key="2">
    <source>
        <dbReference type="Proteomes" id="UP000253845"/>
    </source>
</evidence>